<dbReference type="InParanoid" id="A0A409YDR9"/>
<feature type="region of interest" description="Disordered" evidence="4">
    <location>
        <begin position="85"/>
        <end position="109"/>
    </location>
</feature>
<dbReference type="GO" id="GO:0032585">
    <property type="term" value="C:multivesicular body membrane"/>
    <property type="evidence" value="ECO:0007669"/>
    <property type="project" value="UniProtKB-SubCell"/>
</dbReference>
<evidence type="ECO:0000313" key="8">
    <source>
        <dbReference type="EMBL" id="PPR01153.1"/>
    </source>
</evidence>
<evidence type="ECO:0000256" key="2">
    <source>
        <dbReference type="ARBA" id="ARBA00018132"/>
    </source>
</evidence>
<evidence type="ECO:0000256" key="1">
    <source>
        <dbReference type="ARBA" id="ARBA00004380"/>
    </source>
</evidence>
<evidence type="ECO:0000256" key="4">
    <source>
        <dbReference type="SAM" id="MobiDB-lite"/>
    </source>
</evidence>
<reference evidence="8 9" key="1">
    <citation type="journal article" date="2018" name="Evol. Lett.">
        <title>Horizontal gene cluster transfer increased hallucinogenic mushroom diversity.</title>
        <authorList>
            <person name="Reynolds H.T."/>
            <person name="Vijayakumar V."/>
            <person name="Gluck-Thaler E."/>
            <person name="Korotkin H.B."/>
            <person name="Matheny P.B."/>
            <person name="Slot J.C."/>
        </authorList>
    </citation>
    <scope>NUCLEOTIDE SEQUENCE [LARGE SCALE GENOMIC DNA]</scope>
    <source>
        <strain evidence="8 9">SRW20</strain>
    </source>
</reference>
<name>A0A409YDR9_9AGAR</name>
<dbReference type="GO" id="GO:0006914">
    <property type="term" value="P:autophagy"/>
    <property type="evidence" value="ECO:0007669"/>
    <property type="project" value="UniProtKB-UniRule"/>
</dbReference>
<keyword evidence="3" id="KW-0967">Endosome</keyword>
<dbReference type="AlphaFoldDB" id="A0A409YDR9"/>
<dbReference type="STRING" id="231916.A0A409YDR9"/>
<evidence type="ECO:0000259" key="6">
    <source>
        <dbReference type="Pfam" id="PF19037"/>
    </source>
</evidence>
<keyword evidence="3" id="KW-0813">Transport</keyword>
<comment type="subcellular location">
    <subcellularLocation>
        <location evidence="3">Endosome</location>
        <location evidence="3">Multivesicular body membrane</location>
        <topology evidence="3">Peripheral membrane protein</topology>
    </subcellularLocation>
    <subcellularLocation>
        <location evidence="1 3">Prevacuolar compartment membrane</location>
        <topology evidence="1 3">Peripheral membrane protein</topology>
    </subcellularLocation>
    <subcellularLocation>
        <location evidence="3">Vacuole membrane</location>
        <topology evidence="3">Peripheral membrane protein</topology>
    </subcellularLocation>
</comment>
<dbReference type="PRINTS" id="PR01546">
    <property type="entry name" value="YEAST73DUF"/>
</dbReference>
<comment type="similarity">
    <text evidence="3">Belongs to the MON1/SAND family.</text>
</comment>
<keyword evidence="3" id="KW-0653">Protein transport</keyword>
<keyword evidence="3" id="KW-0472">Membrane</keyword>
<dbReference type="GO" id="GO:0000329">
    <property type="term" value="C:fungal-type vacuole membrane"/>
    <property type="evidence" value="ECO:0007669"/>
    <property type="project" value="TreeGrafter"/>
</dbReference>
<dbReference type="GO" id="GO:0016192">
    <property type="term" value="P:vesicle-mediated transport"/>
    <property type="evidence" value="ECO:0007669"/>
    <property type="project" value="InterPro"/>
</dbReference>
<dbReference type="PANTHER" id="PTHR13027">
    <property type="entry name" value="SAND PROTEIN-RELATED"/>
    <property type="match status" value="1"/>
</dbReference>
<keyword evidence="9" id="KW-1185">Reference proteome</keyword>
<dbReference type="OrthoDB" id="272411at2759"/>
<keyword evidence="3" id="KW-0926">Vacuole</keyword>
<keyword evidence="3" id="KW-0072">Autophagy</keyword>
<dbReference type="InterPro" id="IPR043971">
    <property type="entry name" value="FUZ/MON1/HPS1_longin_2"/>
</dbReference>
<feature type="domain" description="FUZ/MON1/HPS1 second Longin" evidence="6">
    <location>
        <begin position="305"/>
        <end position="401"/>
    </location>
</feature>
<dbReference type="PANTHER" id="PTHR13027:SF7">
    <property type="entry name" value="VACUOLAR FUSION PROTEIN MON1 HOMOLOG"/>
    <property type="match status" value="1"/>
</dbReference>
<evidence type="ECO:0000259" key="5">
    <source>
        <dbReference type="Pfam" id="PF19036"/>
    </source>
</evidence>
<dbReference type="FunCoup" id="A0A409YDR9">
    <property type="interactions" value="208"/>
</dbReference>
<feature type="compositionally biased region" description="Low complexity" evidence="4">
    <location>
        <begin position="21"/>
        <end position="37"/>
    </location>
</feature>
<evidence type="ECO:0000259" key="7">
    <source>
        <dbReference type="Pfam" id="PF19038"/>
    </source>
</evidence>
<feature type="domain" description="FUZ/MON1/HPS1 third Longin" evidence="7">
    <location>
        <begin position="468"/>
        <end position="571"/>
    </location>
</feature>
<sequence>MADQPSRSGTPALARSSPMRLSVAPALHPSPSLSSLHIHSHNTPPYTDSPPFQLKSAEHFLDSSASSVIDVEPPEGLLIHDLDAETNPSDTEDIYAADQAPGPAPGEESKHLLREQLKKSLNQRVIPFDFIPAPSYDPREYFVLTDAGKPVFISRPDGGDQEGTVSTIGIMQALISVFLDDHDKLRCINAGRTRITFLLRPPLYYACASSWGEPESVTRSHLEYLHLQILSIVTASQLKRIFERRTNFDLRRLLNGAEPFMHSLLLRLETDIAMTLSSLNCLKVEPGLRKRLAESLVPSNKIKKDMLYIILIANNRVVTLIRPKKHSIHPVDLHIILNTIHSPSIYNSPASASWVPVCLPKFNPASFVNVYIAFLRRDDTKQLQDPNALLASHDTSDLQEPSQVQQEGLDESGVALVCVNGGGDLEVVRSWCDSVIAKISSDGSLSALLTAHQAKETEYSVSQLGIPGLRHFIYKSRGQVQITLPTFEDPYDHPHARKRLMTLYQVLHDAIHAKSGQEAGLKLQYIRTESESVMGWITQPFELYVTLSPLLPKSAAVGAANAVARWVKKEEARLFLKDAPVF</sequence>
<feature type="domain" description="FUZ/MON1/HPS1 first Longin" evidence="5">
    <location>
        <begin position="140"/>
        <end position="264"/>
    </location>
</feature>
<comment type="function">
    <text evidence="3">Required for multiple vacuole delivery pathways including the cytoplasm to vacuole transport (Cvt), autophagy, pexophagy and endocytosis.</text>
</comment>
<proteinExistence type="inferred from homology"/>
<dbReference type="InterPro" id="IPR043972">
    <property type="entry name" value="FUZ/MON1/HPS1_longin_1"/>
</dbReference>
<accession>A0A409YDR9</accession>
<dbReference type="Pfam" id="PF19038">
    <property type="entry name" value="Fuz_longin_3"/>
    <property type="match status" value="1"/>
</dbReference>
<organism evidence="8 9">
    <name type="scientific">Gymnopilus dilepis</name>
    <dbReference type="NCBI Taxonomy" id="231916"/>
    <lineage>
        <taxon>Eukaryota</taxon>
        <taxon>Fungi</taxon>
        <taxon>Dikarya</taxon>
        <taxon>Basidiomycota</taxon>
        <taxon>Agaricomycotina</taxon>
        <taxon>Agaricomycetes</taxon>
        <taxon>Agaricomycetidae</taxon>
        <taxon>Agaricales</taxon>
        <taxon>Agaricineae</taxon>
        <taxon>Hymenogastraceae</taxon>
        <taxon>Gymnopilus</taxon>
    </lineage>
</organism>
<dbReference type="GO" id="GO:0035658">
    <property type="term" value="C:Mon1-Ccz1 complex"/>
    <property type="evidence" value="ECO:0007669"/>
    <property type="project" value="TreeGrafter"/>
</dbReference>
<dbReference type="GO" id="GO:0006623">
    <property type="term" value="P:protein targeting to vacuole"/>
    <property type="evidence" value="ECO:0007669"/>
    <property type="project" value="UniProtKB-UniRule"/>
</dbReference>
<evidence type="ECO:0000313" key="9">
    <source>
        <dbReference type="Proteomes" id="UP000284706"/>
    </source>
</evidence>
<gene>
    <name evidence="8" type="ORF">CVT26_016054</name>
</gene>
<protein>
    <recommendedName>
        <fullName evidence="2 3">Vacuolar fusion protein MON1</fullName>
    </recommendedName>
</protein>
<dbReference type="Proteomes" id="UP000284706">
    <property type="component" value="Unassembled WGS sequence"/>
</dbReference>
<dbReference type="Pfam" id="PF19037">
    <property type="entry name" value="Fuz_longin_2"/>
    <property type="match status" value="1"/>
</dbReference>
<dbReference type="Pfam" id="PF19036">
    <property type="entry name" value="Fuz_longin_1"/>
    <property type="match status" value="1"/>
</dbReference>
<evidence type="ECO:0000256" key="3">
    <source>
        <dbReference type="RuleBase" id="RU367048"/>
    </source>
</evidence>
<feature type="region of interest" description="Disordered" evidence="4">
    <location>
        <begin position="1"/>
        <end position="53"/>
    </location>
</feature>
<dbReference type="InterPro" id="IPR043970">
    <property type="entry name" value="FUZ/MON1/HPS1_longin_3"/>
</dbReference>
<dbReference type="InterPro" id="IPR004353">
    <property type="entry name" value="Mon1"/>
</dbReference>
<comment type="caution">
    <text evidence="8">The sequence shown here is derived from an EMBL/GenBank/DDBJ whole genome shotgun (WGS) entry which is preliminary data.</text>
</comment>
<dbReference type="EMBL" id="NHYE01000963">
    <property type="protein sequence ID" value="PPR01153.1"/>
    <property type="molecule type" value="Genomic_DNA"/>
</dbReference>